<dbReference type="EMBL" id="SDMP01000003">
    <property type="protein sequence ID" value="RYR68329.1"/>
    <property type="molecule type" value="Genomic_DNA"/>
</dbReference>
<dbReference type="InterPro" id="IPR016163">
    <property type="entry name" value="Ald_DH_C"/>
</dbReference>
<gene>
    <name evidence="3" type="ORF">Ahy_A03g014830</name>
</gene>
<dbReference type="GO" id="GO:0008250">
    <property type="term" value="C:oligosaccharyltransferase complex"/>
    <property type="evidence" value="ECO:0007669"/>
    <property type="project" value="InterPro"/>
</dbReference>
<dbReference type="Pfam" id="PF23860">
    <property type="entry name" value="Ribophorin_II_3rd"/>
    <property type="match status" value="1"/>
</dbReference>
<dbReference type="UniPathway" id="UPA00378"/>
<evidence type="ECO:0000313" key="3">
    <source>
        <dbReference type="EMBL" id="RYR68329.1"/>
    </source>
</evidence>
<keyword evidence="4" id="KW-1185">Reference proteome</keyword>
<dbReference type="InterPro" id="IPR015590">
    <property type="entry name" value="Aldehyde_DH_dom"/>
</dbReference>
<dbReference type="Gene3D" id="3.40.309.10">
    <property type="entry name" value="Aldehyde Dehydrogenase, Chain A, domain 2"/>
    <property type="match status" value="1"/>
</dbReference>
<accession>A0A445DYW8</accession>
<feature type="domain" description="Ribophorin II third" evidence="2">
    <location>
        <begin position="114"/>
        <end position="153"/>
    </location>
</feature>
<dbReference type="InterPro" id="IPR016161">
    <property type="entry name" value="Ald_DH/histidinol_DH"/>
</dbReference>
<proteinExistence type="predicted"/>
<dbReference type="AlphaFoldDB" id="A0A445DYW8"/>
<dbReference type="GO" id="GO:0016620">
    <property type="term" value="F:oxidoreductase activity, acting on the aldehyde or oxo group of donors, NAD or NADP as acceptor"/>
    <property type="evidence" value="ECO:0007669"/>
    <property type="project" value="InterPro"/>
</dbReference>
<evidence type="ECO:0000259" key="1">
    <source>
        <dbReference type="Pfam" id="PF00171"/>
    </source>
</evidence>
<organism evidence="3 4">
    <name type="scientific">Arachis hypogaea</name>
    <name type="common">Peanut</name>
    <dbReference type="NCBI Taxonomy" id="3818"/>
    <lineage>
        <taxon>Eukaryota</taxon>
        <taxon>Viridiplantae</taxon>
        <taxon>Streptophyta</taxon>
        <taxon>Embryophyta</taxon>
        <taxon>Tracheophyta</taxon>
        <taxon>Spermatophyta</taxon>
        <taxon>Magnoliopsida</taxon>
        <taxon>eudicotyledons</taxon>
        <taxon>Gunneridae</taxon>
        <taxon>Pentapetalae</taxon>
        <taxon>rosids</taxon>
        <taxon>fabids</taxon>
        <taxon>Fabales</taxon>
        <taxon>Fabaceae</taxon>
        <taxon>Papilionoideae</taxon>
        <taxon>50 kb inversion clade</taxon>
        <taxon>dalbergioids sensu lato</taxon>
        <taxon>Dalbergieae</taxon>
        <taxon>Pterocarpus clade</taxon>
        <taxon>Arachis</taxon>
    </lineage>
</organism>
<reference evidence="3 4" key="1">
    <citation type="submission" date="2019-01" db="EMBL/GenBank/DDBJ databases">
        <title>Sequencing of cultivated peanut Arachis hypogaea provides insights into genome evolution and oil improvement.</title>
        <authorList>
            <person name="Chen X."/>
        </authorList>
    </citation>
    <scope>NUCLEOTIDE SEQUENCE [LARGE SCALE GENOMIC DNA]</scope>
    <source>
        <strain evidence="4">cv. Fuhuasheng</strain>
        <tissue evidence="3">Leaves</tissue>
    </source>
</reference>
<evidence type="ECO:0000313" key="4">
    <source>
        <dbReference type="Proteomes" id="UP000289738"/>
    </source>
</evidence>
<protein>
    <submittedName>
        <fullName evidence="3">Uncharacterized protein</fullName>
    </submittedName>
</protein>
<sequence>MAFRVSCSVSELGGGNCFLRLLLGFDVGLALVEGIVALLHCFRDWYNLEKSKQVKAFRCGEYGECIEKAKASTANSNKKAVKYARREDASSGNGEEIIGLQYFQSRGMNMKYNDFLGLVEKFYYLSGIYDIELTVGDAVMENSFLRPLGHLELDLPEAPTIKAPRLPPLAVDPYTRYGPKAEITHLFRTPESKVAVEGRVQFDLLQVSFTGSMEVGREIMHAAASSNLKQVSLELVGKSPLLIFDDADVDKAASLALLGIVYNKGEICVESSVCLFRKGMQGFLLEELFWNCLLECWMTTRVISLALQFVEEETGIKFKLEDMVDLTAFLDSSTGCRFFPSPTVDYKRPTYEEVENLQALLPRECNIYQMQIGEMVNFMDSKCSSIHFLH</sequence>
<comment type="caution">
    <text evidence="3">The sequence shown here is derived from an EMBL/GenBank/DDBJ whole genome shotgun (WGS) entry which is preliminary data.</text>
</comment>
<name>A0A445DYW8_ARAHY</name>
<dbReference type="STRING" id="3818.A0A445DYW8"/>
<dbReference type="PANTHER" id="PTHR12640">
    <property type="entry name" value="RIBOPHORIN II"/>
    <property type="match status" value="1"/>
</dbReference>
<feature type="domain" description="Aldehyde dehydrogenase" evidence="1">
    <location>
        <begin position="206"/>
        <end position="286"/>
    </location>
</feature>
<dbReference type="Pfam" id="PF00171">
    <property type="entry name" value="Aldedh"/>
    <property type="match status" value="1"/>
</dbReference>
<dbReference type="Gene3D" id="3.40.605.10">
    <property type="entry name" value="Aldehyde Dehydrogenase, Chain A, domain 1"/>
    <property type="match status" value="1"/>
</dbReference>
<dbReference type="GO" id="GO:0006487">
    <property type="term" value="P:protein N-linked glycosylation"/>
    <property type="evidence" value="ECO:0007669"/>
    <property type="project" value="TreeGrafter"/>
</dbReference>
<dbReference type="SUPFAM" id="SSF53720">
    <property type="entry name" value="ALDH-like"/>
    <property type="match status" value="1"/>
</dbReference>
<dbReference type="InterPro" id="IPR055374">
    <property type="entry name" value="Ribophorin_II_3rd"/>
</dbReference>
<dbReference type="PANTHER" id="PTHR12640:SF0">
    <property type="entry name" value="DOLICHYL-DIPHOSPHOOLIGOSACCHARIDE--PROTEIN GLYCOSYLTRANSFERASE SUBUNIT 2"/>
    <property type="match status" value="1"/>
</dbReference>
<dbReference type="InterPro" id="IPR008814">
    <property type="entry name" value="Swp1"/>
</dbReference>
<dbReference type="InterPro" id="IPR016162">
    <property type="entry name" value="Ald_DH_N"/>
</dbReference>
<evidence type="ECO:0000259" key="2">
    <source>
        <dbReference type="Pfam" id="PF23860"/>
    </source>
</evidence>
<dbReference type="Proteomes" id="UP000289738">
    <property type="component" value="Chromosome A03"/>
</dbReference>